<dbReference type="Pfam" id="PF05221">
    <property type="entry name" value="AdoHcyase"/>
    <property type="match status" value="1"/>
</dbReference>
<evidence type="ECO:0000313" key="11">
    <source>
        <dbReference type="EMBL" id="AVH40082.1"/>
    </source>
</evidence>
<evidence type="ECO:0000259" key="10">
    <source>
        <dbReference type="SMART" id="SM00997"/>
    </source>
</evidence>
<dbReference type="InterPro" id="IPR042172">
    <property type="entry name" value="Adenosylhomocyst_ase-like_sf"/>
</dbReference>
<proteinExistence type="inferred from homology"/>
<feature type="binding site" evidence="5">
    <location>
        <begin position="256"/>
        <end position="261"/>
    </location>
    <ligand>
        <name>NAD(+)</name>
        <dbReference type="ChEBI" id="CHEBI:57540"/>
    </ligand>
</feature>
<comment type="pathway">
    <text evidence="5 8">Amino-acid biosynthesis; L-homocysteine biosynthesis; L-homocysteine from S-adenosyl-L-homocysteine: step 1/1.</text>
</comment>
<dbReference type="GO" id="GO:0071269">
    <property type="term" value="P:L-homocysteine biosynthetic process"/>
    <property type="evidence" value="ECO:0007669"/>
    <property type="project" value="UniProtKB-UniRule"/>
</dbReference>
<comment type="cofactor">
    <cofactor evidence="5 7 8">
        <name>NAD(+)</name>
        <dbReference type="ChEBI" id="CHEBI:57540"/>
    </cofactor>
    <text evidence="5 7 8">Binds 1 NAD(+) per subunit.</text>
</comment>
<dbReference type="UniPathway" id="UPA00314">
    <property type="reaction ID" value="UER00076"/>
</dbReference>
<accession>A0A2L2L6Y7</accession>
<feature type="binding site" evidence="5 6">
    <location>
        <position position="226"/>
    </location>
    <ligand>
        <name>substrate</name>
    </ligand>
</feature>
<comment type="subcellular location">
    <subcellularLocation>
        <location evidence="5">Cytoplasm</location>
    </subcellularLocation>
</comment>
<dbReference type="PIRSF" id="PIRSF001109">
    <property type="entry name" value="Ad_hcy_hydrolase"/>
    <property type="match status" value="1"/>
</dbReference>
<dbReference type="CDD" id="cd00401">
    <property type="entry name" value="SAHH"/>
    <property type="match status" value="1"/>
</dbReference>
<dbReference type="OrthoDB" id="9802717at2"/>
<feature type="binding site" evidence="5 6">
    <location>
        <position position="57"/>
    </location>
    <ligand>
        <name>substrate</name>
    </ligand>
</feature>
<name>A0A2L2L6Y7_AGRTU</name>
<dbReference type="GO" id="GO:0004013">
    <property type="term" value="F:adenosylhomocysteinase activity"/>
    <property type="evidence" value="ECO:0007669"/>
    <property type="project" value="UniProtKB-UniRule"/>
</dbReference>
<evidence type="ECO:0000256" key="9">
    <source>
        <dbReference type="RuleBase" id="RU004166"/>
    </source>
</evidence>
<dbReference type="PANTHER" id="PTHR23420:SF0">
    <property type="entry name" value="ADENOSYLHOMOCYSTEINASE"/>
    <property type="match status" value="1"/>
</dbReference>
<evidence type="ECO:0000313" key="12">
    <source>
        <dbReference type="EMBL" id="QCL94985.1"/>
    </source>
</evidence>
<dbReference type="Pfam" id="PF00670">
    <property type="entry name" value="AdoHcyase_NAD"/>
    <property type="match status" value="1"/>
</dbReference>
<feature type="binding site" evidence="5 6">
    <location>
        <position position="222"/>
    </location>
    <ligand>
        <name>substrate</name>
    </ligand>
</feature>
<feature type="binding site" evidence="7">
    <location>
        <position position="387"/>
    </location>
    <ligand>
        <name>NAD(+)</name>
        <dbReference type="ChEBI" id="CHEBI:57540"/>
    </ligand>
</feature>
<dbReference type="InterPro" id="IPR015878">
    <property type="entry name" value="Ado_hCys_hydrolase_NAD-bd"/>
</dbReference>
<dbReference type="Proteomes" id="UP000298649">
    <property type="component" value="Chromosome circular"/>
</dbReference>
<reference evidence="12 14" key="2">
    <citation type="submission" date="2019-04" db="EMBL/GenBank/DDBJ databases">
        <title>Complete genome sequence of Agrobacterium tumefaciens CFBP7129.</title>
        <authorList>
            <person name="Haryono M."/>
            <person name="Lin Y.-C."/>
            <person name="Lai E.-M."/>
            <person name="Kuo C.-H."/>
        </authorList>
    </citation>
    <scope>NUCLEOTIDE SEQUENCE [LARGE SCALE GENOMIC DNA]</scope>
    <source>
        <strain evidence="12 14">CFBP7129</strain>
    </source>
</reference>
<dbReference type="GO" id="GO:0033353">
    <property type="term" value="P:S-adenosylmethionine cycle"/>
    <property type="evidence" value="ECO:0007669"/>
    <property type="project" value="TreeGrafter"/>
</dbReference>
<feature type="binding site" evidence="5 7">
    <location>
        <begin position="193"/>
        <end position="195"/>
    </location>
    <ligand>
        <name>NAD(+)</name>
        <dbReference type="ChEBI" id="CHEBI:57540"/>
    </ligand>
</feature>
<evidence type="ECO:0000313" key="14">
    <source>
        <dbReference type="Proteomes" id="UP000298649"/>
    </source>
</evidence>
<dbReference type="GO" id="GO:0005829">
    <property type="term" value="C:cytosol"/>
    <property type="evidence" value="ECO:0007669"/>
    <property type="project" value="TreeGrafter"/>
</dbReference>
<feature type="binding site" evidence="5">
    <location>
        <position position="314"/>
    </location>
    <ligand>
        <name>NAD(+)</name>
        <dbReference type="ChEBI" id="CHEBI:57540"/>
    </ligand>
</feature>
<evidence type="ECO:0000313" key="13">
    <source>
        <dbReference type="Proteomes" id="UP000237717"/>
    </source>
</evidence>
<organism evidence="11 13">
    <name type="scientific">Agrobacterium tumefaciens</name>
    <dbReference type="NCBI Taxonomy" id="358"/>
    <lineage>
        <taxon>Bacteria</taxon>
        <taxon>Pseudomonadati</taxon>
        <taxon>Pseudomonadota</taxon>
        <taxon>Alphaproteobacteria</taxon>
        <taxon>Hyphomicrobiales</taxon>
        <taxon>Rhizobiaceae</taxon>
        <taxon>Rhizobium/Agrobacterium group</taxon>
        <taxon>Agrobacterium</taxon>
        <taxon>Agrobacterium tumefaciens complex</taxon>
    </lineage>
</organism>
<evidence type="ECO:0000256" key="6">
    <source>
        <dbReference type="PIRSR" id="PIRSR001109-1"/>
    </source>
</evidence>
<dbReference type="FunFam" id="3.40.50.720:FF:000004">
    <property type="entry name" value="Adenosylhomocysteinase"/>
    <property type="match status" value="1"/>
</dbReference>
<dbReference type="InterPro" id="IPR000043">
    <property type="entry name" value="Adenosylhomocysteinase-like"/>
</dbReference>
<feature type="binding site" evidence="5 7">
    <location>
        <begin position="335"/>
        <end position="337"/>
    </location>
    <ligand>
        <name>NAD(+)</name>
        <dbReference type="ChEBI" id="CHEBI:57540"/>
    </ligand>
</feature>
<keyword evidence="2 5" id="KW-0554">One-carbon metabolism</keyword>
<evidence type="ECO:0000256" key="8">
    <source>
        <dbReference type="RuleBase" id="RU000548"/>
    </source>
</evidence>
<dbReference type="SMART" id="SM00997">
    <property type="entry name" value="AdoHcyase_NAD"/>
    <property type="match status" value="1"/>
</dbReference>
<dbReference type="NCBIfam" id="NF004005">
    <property type="entry name" value="PRK05476.2-3"/>
    <property type="match status" value="1"/>
</dbReference>
<feature type="binding site" evidence="5">
    <location>
        <position position="227"/>
    </location>
    <ligand>
        <name>NAD(+)</name>
        <dbReference type="ChEBI" id="CHEBI:57540"/>
    </ligand>
</feature>
<keyword evidence="3 5" id="KW-0378">Hydrolase</keyword>
<dbReference type="SUPFAM" id="SSF51735">
    <property type="entry name" value="NAD(P)-binding Rossmann-fold domains"/>
    <property type="match status" value="1"/>
</dbReference>
<dbReference type="InterPro" id="IPR036291">
    <property type="entry name" value="NAD(P)-bd_dom_sf"/>
</dbReference>
<gene>
    <name evidence="5 11" type="primary">ahcY</name>
    <name evidence="11" type="ORF">At1D1609_00280</name>
    <name evidence="12" type="ORF">CFBP7129_12810</name>
</gene>
<keyword evidence="4 5" id="KW-0520">NAD</keyword>
<sequence>MSLEKDYIVADINLAAFGRKELDIAETEMPGLMSCRKEFGESKPLKGARITGSLHMTIQTGVLIETLKELGADIRWASCNIFSTQDHAAAAIAAAGIPVFAVKGETLTEYWEYTDRIFQWADGGLSNMILDDGGDATMYILLGARAEAGEDVLSNPGSEEEEILFAQINKRLKASPGWFTKQRDALKGVTEETTTGVHRLYDLSKKGLLPFPAINVNDSVTKSKFDNKYGCKESLVDGIRRATDVMMAGKVAVVCGYGDVGKGSAASLQGAGARVKVTEIDPICALQAAMDGFEVVRLEDVVSSADIFITTTGNKDVIRIEHMREMKDMAIVGNIGHFDNEIQVASLRNLKWTNIKPQVDMIEFPKGNRIILLSEGRLLNLGNATGHPSFVMSASFTNQVLGQIELFTKQGEYKNEVYVLPKHLDEKVARLHLEKLGVRLTELSDLQADYIGISKEGPFKAEHYRY</sequence>
<dbReference type="NCBIfam" id="TIGR00936">
    <property type="entry name" value="ahcY"/>
    <property type="match status" value="1"/>
</dbReference>
<reference evidence="11 13" key="1">
    <citation type="submission" date="2018-02" db="EMBL/GenBank/DDBJ databases">
        <title>Complete genome sequence of Agrobacterium tumefaciens 1D1609.</title>
        <authorList>
            <person name="Cho S.-T."/>
            <person name="Haryono M."/>
            <person name="Chang H.-H."/>
            <person name="Santos M.N."/>
            <person name="Lai E.-M."/>
            <person name="Kuo C.-H."/>
        </authorList>
    </citation>
    <scope>NUCLEOTIDE SEQUENCE [LARGE SCALE GENOMIC DNA]</scope>
    <source>
        <strain evidence="11 13">1D1609</strain>
    </source>
</reference>
<dbReference type="InterPro" id="IPR020082">
    <property type="entry name" value="S-Ado-L-homoCys_hydrolase_CS"/>
</dbReference>
<dbReference type="EMBL" id="CP026924">
    <property type="protein sequence ID" value="AVH40082.1"/>
    <property type="molecule type" value="Genomic_DNA"/>
</dbReference>
<keyword evidence="5" id="KW-0963">Cytoplasm</keyword>
<evidence type="ECO:0000256" key="4">
    <source>
        <dbReference type="ARBA" id="ARBA00023027"/>
    </source>
</evidence>
<dbReference type="PANTHER" id="PTHR23420">
    <property type="entry name" value="ADENOSYLHOMOCYSTEINASE"/>
    <property type="match status" value="1"/>
</dbReference>
<comment type="catalytic activity">
    <reaction evidence="5 8">
        <text>S-adenosyl-L-homocysteine + H2O = L-homocysteine + adenosine</text>
        <dbReference type="Rhea" id="RHEA:21708"/>
        <dbReference type="ChEBI" id="CHEBI:15377"/>
        <dbReference type="ChEBI" id="CHEBI:16335"/>
        <dbReference type="ChEBI" id="CHEBI:57856"/>
        <dbReference type="ChEBI" id="CHEBI:58199"/>
        <dbReference type="EC" id="3.13.2.1"/>
    </reaction>
</comment>
<dbReference type="GO" id="GO:0006730">
    <property type="term" value="P:one-carbon metabolic process"/>
    <property type="evidence" value="ECO:0007669"/>
    <property type="project" value="UniProtKB-UniRule"/>
</dbReference>
<dbReference type="Gene3D" id="3.40.50.720">
    <property type="entry name" value="NAD(P)-binding Rossmann-like Domain"/>
    <property type="match status" value="1"/>
</dbReference>
<comment type="similarity">
    <text evidence="1 5 9">Belongs to the adenosylhomocysteinase family.</text>
</comment>
<dbReference type="RefSeq" id="WP_035264116.1">
    <property type="nucleotide sequence ID" value="NZ_CP026924.1"/>
</dbReference>
<feature type="binding site" evidence="5 6">
    <location>
        <position position="192"/>
    </location>
    <ligand>
        <name>substrate</name>
    </ligand>
</feature>
<feature type="binding site" evidence="7">
    <location>
        <begin position="258"/>
        <end position="263"/>
    </location>
    <ligand>
        <name>NAD(+)</name>
        <dbReference type="ChEBI" id="CHEBI:57540"/>
    </ligand>
</feature>
<dbReference type="Gene3D" id="3.40.50.1480">
    <property type="entry name" value="Adenosylhomocysteinase-like"/>
    <property type="match status" value="1"/>
</dbReference>
<evidence type="ECO:0000256" key="2">
    <source>
        <dbReference type="ARBA" id="ARBA00022563"/>
    </source>
</evidence>
<comment type="function">
    <text evidence="5">May play a key role in the regulation of the intracellular concentration of adenosylhomocysteine.</text>
</comment>
<feature type="binding site" evidence="5 7">
    <location>
        <position position="380"/>
    </location>
    <ligand>
        <name>NAD(+)</name>
        <dbReference type="ChEBI" id="CHEBI:57540"/>
    </ligand>
</feature>
<evidence type="ECO:0000256" key="7">
    <source>
        <dbReference type="PIRSR" id="PIRSR001109-2"/>
    </source>
</evidence>
<dbReference type="EMBL" id="CP039922">
    <property type="protein sequence ID" value="QCL94985.1"/>
    <property type="molecule type" value="Genomic_DNA"/>
</dbReference>
<evidence type="ECO:0000256" key="1">
    <source>
        <dbReference type="ARBA" id="ARBA00007122"/>
    </source>
</evidence>
<dbReference type="HAMAP" id="MF_00563">
    <property type="entry name" value="AdoHcyase"/>
    <property type="match status" value="1"/>
</dbReference>
<feature type="binding site" evidence="5 7">
    <location>
        <position position="279"/>
    </location>
    <ligand>
        <name>NAD(+)</name>
        <dbReference type="ChEBI" id="CHEBI:57540"/>
    </ligand>
</feature>
<dbReference type="SMART" id="SM00996">
    <property type="entry name" value="AdoHcyase"/>
    <property type="match status" value="1"/>
</dbReference>
<dbReference type="SUPFAM" id="SSF52283">
    <property type="entry name" value="Formate/glycerate dehydrogenase catalytic domain-like"/>
    <property type="match status" value="1"/>
</dbReference>
<dbReference type="PROSITE" id="PS00738">
    <property type="entry name" value="ADOHCYASE_1"/>
    <property type="match status" value="1"/>
</dbReference>
<feature type="domain" description="S-adenosyl-L-homocysteine hydrolase NAD binding" evidence="10">
    <location>
        <begin position="227"/>
        <end position="386"/>
    </location>
</feature>
<dbReference type="EC" id="3.13.2.1" evidence="5"/>
<dbReference type="PROSITE" id="PS00739">
    <property type="entry name" value="ADOHCYASE_2"/>
    <property type="match status" value="1"/>
</dbReference>
<protein>
    <recommendedName>
        <fullName evidence="5">Adenosylhomocysteinase</fullName>
        <ecNumber evidence="5">3.13.2.1</ecNumber>
    </recommendedName>
    <alternativeName>
        <fullName evidence="5">S-adenosyl-L-homocysteine hydrolase</fullName>
        <shortName evidence="5">AdoHcyase</shortName>
    </alternativeName>
</protein>
<evidence type="ECO:0000256" key="3">
    <source>
        <dbReference type="ARBA" id="ARBA00022801"/>
    </source>
</evidence>
<dbReference type="Proteomes" id="UP000237717">
    <property type="component" value="Chromosome I"/>
</dbReference>
<evidence type="ECO:0000256" key="5">
    <source>
        <dbReference type="HAMAP-Rule" id="MF_00563"/>
    </source>
</evidence>
<feature type="binding site" evidence="5 6">
    <location>
        <position position="132"/>
    </location>
    <ligand>
        <name>substrate</name>
    </ligand>
</feature>
<dbReference type="AlphaFoldDB" id="A0A2L2L6Y7"/>